<evidence type="ECO:0000313" key="8">
    <source>
        <dbReference type="Proteomes" id="UP000295252"/>
    </source>
</evidence>
<evidence type="ECO:0000256" key="4">
    <source>
        <dbReference type="ARBA" id="ARBA00022737"/>
    </source>
</evidence>
<dbReference type="FunFam" id="3.40.50.150:FF:000167">
    <property type="entry name" value="Protein arginine N-methyltransferase"/>
    <property type="match status" value="1"/>
</dbReference>
<evidence type="ECO:0000259" key="6">
    <source>
        <dbReference type="Pfam" id="PF22528"/>
    </source>
</evidence>
<sequence length="743" mass="83945">MLSLFLEPRLLPNRLLSLCSLFTILKNPSSFQFKSRAVRNMSSDSAQRMFQLKLDPLTGNSEWVVIEENQTPEEKTKEPLLATTSYLDMLNDSHRNRAFRQAIDKTITKPCHVLDIGAGTGLLSMMAARAMGLDDSSTSYCPKGKVTACESYLPMVKLMRKVLRANGMDKKVRVINKRSDELEVGIDMSSRADVLVSEILDSELLGEGLIPTLQHAHDNLLVENPQTVPYRATTYGQLVESPYLRKLHDLINNEAKALDGIYLVPNGVHSILQIKEQQFAMHCDAMKEEFKLLSEPFKVFDFEFWKRPESNRKTEVCIKATNDGTIHAIVSWWLLQLDNEGTIFYCTGPKWISDQSKSFFPGMGNWCDHWKQCIWFLPEKGMTVCKHQEVFVGARHTKTSISYRVKTSLEKEDGGHCDPSPGDNQIFLTPEQIAIYGDCNWRLSMFNVIKNALKQKVSPMCIVVDDSLFLPIAIASLSKSAHVIALFPGLREKGTHYLQAVASSNFYSMDRLEVLRTRNQQLTMENTHQTKVGLFVGEPFYYGNENVLPWRNLRFWKERTMLDSVLSKDVLIVPCKGILRACAMSLPDFWRSRRCLQEIEGFDHSVANSTLGACGDLPADEDGPCLPFPIWQCGESKRLSDTVSIMEFDFLKPISSCAGTAQVEFTESGICHGFVLWIDWMMDSSTELSTGPDKRYWKQAVKLLNKPVAVGSHGLTLADCFSTEIKASFDPSSGDLNIKYVFF</sequence>
<dbReference type="OrthoDB" id="412876at2759"/>
<dbReference type="FunCoup" id="A0A068UN37">
    <property type="interactions" value="2821"/>
</dbReference>
<evidence type="ECO:0000256" key="1">
    <source>
        <dbReference type="ARBA" id="ARBA00022603"/>
    </source>
</evidence>
<name>A0A068UN37_COFCA</name>
<feature type="domain" description="Protein arginine N-methyltransferase" evidence="6">
    <location>
        <begin position="289"/>
        <end position="403"/>
    </location>
</feature>
<dbReference type="PANTHER" id="PTHR11006:SF4">
    <property type="entry name" value="PROTEIN ARGININE N-METHYLTRANSFERASE 7"/>
    <property type="match status" value="1"/>
</dbReference>
<dbReference type="Proteomes" id="UP000295252">
    <property type="component" value="Chromosome X"/>
</dbReference>
<dbReference type="CDD" id="cd02440">
    <property type="entry name" value="AdoMet_MTases"/>
    <property type="match status" value="1"/>
</dbReference>
<evidence type="ECO:0000256" key="2">
    <source>
        <dbReference type="ARBA" id="ARBA00022679"/>
    </source>
</evidence>
<dbReference type="Gene3D" id="2.70.160.11">
    <property type="entry name" value="Hnrnp arginine n-methyltransferase1"/>
    <property type="match status" value="2"/>
</dbReference>
<dbReference type="GO" id="GO:0032259">
    <property type="term" value="P:methylation"/>
    <property type="evidence" value="ECO:0007669"/>
    <property type="project" value="UniProtKB-KW"/>
</dbReference>
<evidence type="ECO:0000313" key="7">
    <source>
        <dbReference type="EMBL" id="CDP09960.1"/>
    </source>
</evidence>
<dbReference type="GO" id="GO:0042054">
    <property type="term" value="F:histone methyltransferase activity"/>
    <property type="evidence" value="ECO:0007669"/>
    <property type="project" value="TreeGrafter"/>
</dbReference>
<evidence type="ECO:0000256" key="3">
    <source>
        <dbReference type="ARBA" id="ARBA00022691"/>
    </source>
</evidence>
<dbReference type="Gene3D" id="3.40.50.150">
    <property type="entry name" value="Vaccinia Virus protein VP39"/>
    <property type="match status" value="2"/>
</dbReference>
<dbReference type="GO" id="GO:0016274">
    <property type="term" value="F:protein-arginine N-methyltransferase activity"/>
    <property type="evidence" value="ECO:0007669"/>
    <property type="project" value="InterPro"/>
</dbReference>
<protein>
    <recommendedName>
        <fullName evidence="6">Protein arginine N-methyltransferase domain-containing protein</fullName>
    </recommendedName>
</protein>
<keyword evidence="1 5" id="KW-0489">Methyltransferase</keyword>
<organism evidence="7 8">
    <name type="scientific">Coffea canephora</name>
    <name type="common">Robusta coffee</name>
    <dbReference type="NCBI Taxonomy" id="49390"/>
    <lineage>
        <taxon>Eukaryota</taxon>
        <taxon>Viridiplantae</taxon>
        <taxon>Streptophyta</taxon>
        <taxon>Embryophyta</taxon>
        <taxon>Tracheophyta</taxon>
        <taxon>Spermatophyta</taxon>
        <taxon>Magnoliopsida</taxon>
        <taxon>eudicotyledons</taxon>
        <taxon>Gunneridae</taxon>
        <taxon>Pentapetalae</taxon>
        <taxon>asterids</taxon>
        <taxon>lamiids</taxon>
        <taxon>Gentianales</taxon>
        <taxon>Rubiaceae</taxon>
        <taxon>Ixoroideae</taxon>
        <taxon>Gardenieae complex</taxon>
        <taxon>Bertiereae - Coffeeae clade</taxon>
        <taxon>Coffeeae</taxon>
        <taxon>Coffea</taxon>
    </lineage>
</organism>
<accession>A0A068UN37</accession>
<keyword evidence="4" id="KW-0677">Repeat</keyword>
<dbReference type="EMBL" id="HG739125">
    <property type="protein sequence ID" value="CDP09960.1"/>
    <property type="molecule type" value="Genomic_DNA"/>
</dbReference>
<proteinExistence type="predicted"/>
<keyword evidence="8" id="KW-1185">Reference proteome</keyword>
<keyword evidence="2 5" id="KW-0808">Transferase</keyword>
<gene>
    <name evidence="7" type="ORF">GSCOC_T00030474001</name>
</gene>
<dbReference type="SUPFAM" id="SSF53335">
    <property type="entry name" value="S-adenosyl-L-methionine-dependent methyltransferases"/>
    <property type="match status" value="2"/>
</dbReference>
<evidence type="ECO:0000256" key="5">
    <source>
        <dbReference type="PROSITE-ProRule" id="PRU01015"/>
    </source>
</evidence>
<dbReference type="InterPro" id="IPR025799">
    <property type="entry name" value="Arg_MeTrfase"/>
</dbReference>
<dbReference type="AlphaFoldDB" id="A0A068UN37"/>
<dbReference type="STRING" id="49390.A0A068UN37"/>
<dbReference type="InParanoid" id="A0A068UN37"/>
<dbReference type="PANTHER" id="PTHR11006">
    <property type="entry name" value="PROTEIN ARGININE N-METHYLTRANSFERASE"/>
    <property type="match status" value="1"/>
</dbReference>
<dbReference type="FunFam" id="2.70.160.11:FF:000017">
    <property type="entry name" value="Protein arginine N-methyltransferase 1.6"/>
    <property type="match status" value="1"/>
</dbReference>
<reference evidence="8" key="1">
    <citation type="journal article" date="2014" name="Science">
        <title>The coffee genome provides insight into the convergent evolution of caffeine biosynthesis.</title>
        <authorList>
            <person name="Denoeud F."/>
            <person name="Carretero-Paulet L."/>
            <person name="Dereeper A."/>
            <person name="Droc G."/>
            <person name="Guyot R."/>
            <person name="Pietrella M."/>
            <person name="Zheng C."/>
            <person name="Alberti A."/>
            <person name="Anthony F."/>
            <person name="Aprea G."/>
            <person name="Aury J.M."/>
            <person name="Bento P."/>
            <person name="Bernard M."/>
            <person name="Bocs S."/>
            <person name="Campa C."/>
            <person name="Cenci A."/>
            <person name="Combes M.C."/>
            <person name="Crouzillat D."/>
            <person name="Da Silva C."/>
            <person name="Daddiego L."/>
            <person name="De Bellis F."/>
            <person name="Dussert S."/>
            <person name="Garsmeur O."/>
            <person name="Gayraud T."/>
            <person name="Guignon V."/>
            <person name="Jahn K."/>
            <person name="Jamilloux V."/>
            <person name="Joet T."/>
            <person name="Labadie K."/>
            <person name="Lan T."/>
            <person name="Leclercq J."/>
            <person name="Lepelley M."/>
            <person name="Leroy T."/>
            <person name="Li L.T."/>
            <person name="Librado P."/>
            <person name="Lopez L."/>
            <person name="Munoz A."/>
            <person name="Noel B."/>
            <person name="Pallavicini A."/>
            <person name="Perrotta G."/>
            <person name="Poncet V."/>
            <person name="Pot D."/>
            <person name="Priyono X."/>
            <person name="Rigoreau M."/>
            <person name="Rouard M."/>
            <person name="Rozas J."/>
            <person name="Tranchant-Dubreuil C."/>
            <person name="VanBuren R."/>
            <person name="Zhang Q."/>
            <person name="Andrade A.C."/>
            <person name="Argout X."/>
            <person name="Bertrand B."/>
            <person name="de Kochko A."/>
            <person name="Graziosi G."/>
            <person name="Henry R.J."/>
            <person name="Jayarama X."/>
            <person name="Ming R."/>
            <person name="Nagai C."/>
            <person name="Rounsley S."/>
            <person name="Sankoff D."/>
            <person name="Giuliano G."/>
            <person name="Albert V.A."/>
            <person name="Wincker P."/>
            <person name="Lashermes P."/>
        </authorList>
    </citation>
    <scope>NUCLEOTIDE SEQUENCE [LARGE SCALE GENOMIC DNA]</scope>
    <source>
        <strain evidence="8">cv. DH200-94</strain>
    </source>
</reference>
<dbReference type="PhylomeDB" id="A0A068UN37"/>
<dbReference type="OMA" id="CHHDEYS"/>
<keyword evidence="3 5" id="KW-0949">S-adenosyl-L-methionine</keyword>
<dbReference type="Pfam" id="PF22528">
    <property type="entry name" value="PRMT_C"/>
    <property type="match status" value="2"/>
</dbReference>
<dbReference type="FunFam" id="3.40.50.150:FF:000070">
    <property type="entry name" value="Protein arginine N-methyltransferase 7"/>
    <property type="match status" value="1"/>
</dbReference>
<dbReference type="InterPro" id="IPR029063">
    <property type="entry name" value="SAM-dependent_MTases_sf"/>
</dbReference>
<feature type="domain" description="Protein arginine N-methyltransferase" evidence="6">
    <location>
        <begin position="601"/>
        <end position="712"/>
    </location>
</feature>
<dbReference type="InterPro" id="IPR055135">
    <property type="entry name" value="PRMT_dom"/>
</dbReference>
<dbReference type="Gramene" id="CDP09960">
    <property type="protein sequence ID" value="CDP09960"/>
    <property type="gene ID" value="GSCOC_T00030474001"/>
</dbReference>
<dbReference type="PROSITE" id="PS51678">
    <property type="entry name" value="SAM_MT_PRMT"/>
    <property type="match status" value="2"/>
</dbReference>